<organism evidence="1 2">
    <name type="scientific">Caerostris extrusa</name>
    <name type="common">Bark spider</name>
    <name type="synonym">Caerostris bankana</name>
    <dbReference type="NCBI Taxonomy" id="172846"/>
    <lineage>
        <taxon>Eukaryota</taxon>
        <taxon>Metazoa</taxon>
        <taxon>Ecdysozoa</taxon>
        <taxon>Arthropoda</taxon>
        <taxon>Chelicerata</taxon>
        <taxon>Arachnida</taxon>
        <taxon>Araneae</taxon>
        <taxon>Araneomorphae</taxon>
        <taxon>Entelegynae</taxon>
        <taxon>Araneoidea</taxon>
        <taxon>Araneidae</taxon>
        <taxon>Caerostris</taxon>
    </lineage>
</organism>
<comment type="caution">
    <text evidence="1">The sequence shown here is derived from an EMBL/GenBank/DDBJ whole genome shotgun (WGS) entry which is preliminary data.</text>
</comment>
<reference evidence="1 2" key="1">
    <citation type="submission" date="2021-06" db="EMBL/GenBank/DDBJ databases">
        <title>Caerostris extrusa draft genome.</title>
        <authorList>
            <person name="Kono N."/>
            <person name="Arakawa K."/>
        </authorList>
    </citation>
    <scope>NUCLEOTIDE SEQUENCE [LARGE SCALE GENOMIC DNA]</scope>
</reference>
<dbReference type="AlphaFoldDB" id="A0AAV4N7U7"/>
<protein>
    <submittedName>
        <fullName evidence="1">Uncharacterized protein</fullName>
    </submittedName>
</protein>
<keyword evidence="2" id="KW-1185">Reference proteome</keyword>
<accession>A0AAV4N7U7</accession>
<dbReference type="EMBL" id="BPLR01002997">
    <property type="protein sequence ID" value="GIX80091.1"/>
    <property type="molecule type" value="Genomic_DNA"/>
</dbReference>
<evidence type="ECO:0000313" key="2">
    <source>
        <dbReference type="Proteomes" id="UP001054945"/>
    </source>
</evidence>
<proteinExistence type="predicted"/>
<sequence>MEACRRRVLCLQLTTKTSSFVKTSSLTPLFMFRRRISTEEGKHSPTKQKKLQLHPEVGLPFLGVTIWIFNIRKIFRVRAMSCYRRVCPVVAINKDLNSPTPEDPLPLPFTSMGYDDRFFTVGSHL</sequence>
<name>A0AAV4N7U7_CAEEX</name>
<evidence type="ECO:0000313" key="1">
    <source>
        <dbReference type="EMBL" id="GIX80091.1"/>
    </source>
</evidence>
<gene>
    <name evidence="1" type="ORF">CEXT_413041</name>
</gene>
<dbReference type="Proteomes" id="UP001054945">
    <property type="component" value="Unassembled WGS sequence"/>
</dbReference>